<dbReference type="GO" id="GO:0043737">
    <property type="term" value="F:deoxyribonuclease V activity"/>
    <property type="evidence" value="ECO:0007669"/>
    <property type="project" value="UniProtKB-UniRule"/>
</dbReference>
<comment type="caution">
    <text evidence="7">The sequence shown here is derived from an EMBL/GenBank/DDBJ whole genome shotgun (WGS) entry which is preliminary data.</text>
</comment>
<comment type="subcellular location">
    <subcellularLocation>
        <location evidence="1 6">Cytoplasm</location>
    </subcellularLocation>
</comment>
<dbReference type="AlphaFoldDB" id="A0A7V5H2C9"/>
<proteinExistence type="inferred from homology"/>
<dbReference type="GO" id="GO:0000287">
    <property type="term" value="F:magnesium ion binding"/>
    <property type="evidence" value="ECO:0007669"/>
    <property type="project" value="UniProtKB-UniRule"/>
</dbReference>
<reference evidence="7" key="1">
    <citation type="journal article" date="2020" name="mSystems">
        <title>Genome- and Community-Level Interaction Insights into Carbon Utilization and Element Cycling Functions of Hydrothermarchaeota in Hydrothermal Sediment.</title>
        <authorList>
            <person name="Zhou Z."/>
            <person name="Liu Y."/>
            <person name="Xu W."/>
            <person name="Pan J."/>
            <person name="Luo Z.H."/>
            <person name="Li M."/>
        </authorList>
    </citation>
    <scope>NUCLEOTIDE SEQUENCE [LARGE SCALE GENOMIC DNA]</scope>
    <source>
        <strain evidence="7">HyVt-76</strain>
    </source>
</reference>
<comment type="catalytic activity">
    <reaction evidence="6">
        <text>Endonucleolytic cleavage at apurinic or apyrimidinic sites to products with a 5'-phosphate.</text>
        <dbReference type="EC" id="3.1.21.7"/>
    </reaction>
</comment>
<evidence type="ECO:0000256" key="2">
    <source>
        <dbReference type="ARBA" id="ARBA00022490"/>
    </source>
</evidence>
<sequence length="217" mass="24379">MIHFSKLNRIQENIARQVTISPVKEIKLIAGGDVAYARKSPMAVGAAFVLTFPEMEVVDKKTVIRKIVFPYITNYFAFRELPVVKDVLNELEQDFDLLFCEGHGLAHPRYCGLATHLGVLLQKPTIGVAKNRLLGKGPLPSLHRGNYTFLKDEKGIVGASLCTQNNIKPVFVSVGNLITLQQAIQFTLNTAIRYRLPEPIRQAHLLSRRILKETMDE</sequence>
<keyword evidence="3 6" id="KW-0540">Nuclease</keyword>
<comment type="function">
    <text evidence="6">DNA repair enzyme involved in the repair of deaminated bases. Selectively cleaves double-stranded DNA at the second phosphodiester bond 3' to a deoxyinosine leaving behind the intact lesion on the nicked DNA.</text>
</comment>
<feature type="site" description="Interaction with target DNA" evidence="6">
    <location>
        <position position="71"/>
    </location>
</feature>
<feature type="binding site" evidence="6">
    <location>
        <position position="33"/>
    </location>
    <ligand>
        <name>Mg(2+)</name>
        <dbReference type="ChEBI" id="CHEBI:18420"/>
    </ligand>
</feature>
<gene>
    <name evidence="6" type="primary">nfi</name>
    <name evidence="7" type="ORF">ENL21_02180</name>
</gene>
<dbReference type="GO" id="GO:0005737">
    <property type="term" value="C:cytoplasm"/>
    <property type="evidence" value="ECO:0007669"/>
    <property type="project" value="UniProtKB-SubCell"/>
</dbReference>
<evidence type="ECO:0000256" key="1">
    <source>
        <dbReference type="ARBA" id="ARBA00004496"/>
    </source>
</evidence>
<dbReference type="PANTHER" id="PTHR28511:SF1">
    <property type="entry name" value="ENDONUCLEASE V"/>
    <property type="match status" value="1"/>
</dbReference>
<dbReference type="GO" id="GO:0006281">
    <property type="term" value="P:DNA repair"/>
    <property type="evidence" value="ECO:0007669"/>
    <property type="project" value="UniProtKB-UniRule"/>
</dbReference>
<dbReference type="InterPro" id="IPR007581">
    <property type="entry name" value="Endonuclease-V"/>
</dbReference>
<dbReference type="CDD" id="cd06559">
    <property type="entry name" value="Endonuclease_V"/>
    <property type="match status" value="1"/>
</dbReference>
<evidence type="ECO:0000256" key="6">
    <source>
        <dbReference type="HAMAP-Rule" id="MF_00801"/>
    </source>
</evidence>
<evidence type="ECO:0000256" key="3">
    <source>
        <dbReference type="ARBA" id="ARBA00022722"/>
    </source>
</evidence>
<keyword evidence="4 6" id="KW-0255">Endonuclease</keyword>
<evidence type="ECO:0000313" key="7">
    <source>
        <dbReference type="EMBL" id="HHE54561.1"/>
    </source>
</evidence>
<name>A0A7V5H2C9_CALAY</name>
<evidence type="ECO:0000256" key="4">
    <source>
        <dbReference type="ARBA" id="ARBA00022759"/>
    </source>
</evidence>
<dbReference type="Gene3D" id="3.30.2170.10">
    <property type="entry name" value="archaeoglobus fulgidus dsm 4304 superfamily"/>
    <property type="match status" value="1"/>
</dbReference>
<organism evidence="7">
    <name type="scientific">Caldithrix abyssi</name>
    <dbReference type="NCBI Taxonomy" id="187145"/>
    <lineage>
        <taxon>Bacteria</taxon>
        <taxon>Pseudomonadati</taxon>
        <taxon>Calditrichota</taxon>
        <taxon>Calditrichia</taxon>
        <taxon>Calditrichales</taxon>
        <taxon>Calditrichaceae</taxon>
        <taxon>Caldithrix</taxon>
    </lineage>
</organism>
<dbReference type="GO" id="GO:0016891">
    <property type="term" value="F:RNA endonuclease activity producing 5'-phosphomonoesters, hydrolytic mechanism"/>
    <property type="evidence" value="ECO:0007669"/>
    <property type="project" value="TreeGrafter"/>
</dbReference>
<feature type="binding site" evidence="6">
    <location>
        <position position="101"/>
    </location>
    <ligand>
        <name>Mg(2+)</name>
        <dbReference type="ChEBI" id="CHEBI:18420"/>
    </ligand>
</feature>
<dbReference type="EMBL" id="DRTD01000159">
    <property type="protein sequence ID" value="HHE54561.1"/>
    <property type="molecule type" value="Genomic_DNA"/>
</dbReference>
<accession>A0A7V5H2C9</accession>
<evidence type="ECO:0000256" key="5">
    <source>
        <dbReference type="ARBA" id="ARBA00022801"/>
    </source>
</evidence>
<keyword evidence="2 6" id="KW-0963">Cytoplasm</keyword>
<protein>
    <recommendedName>
        <fullName evidence="6">Endonuclease V</fullName>
        <ecNumber evidence="6">3.1.21.7</ecNumber>
    </recommendedName>
    <alternativeName>
        <fullName evidence="6">Deoxyinosine 3'endonuclease</fullName>
    </alternativeName>
    <alternativeName>
        <fullName evidence="6">Deoxyribonuclease V</fullName>
        <shortName evidence="6">DNase V</shortName>
    </alternativeName>
</protein>
<comment type="cofactor">
    <cofactor evidence="6">
        <name>Mg(2+)</name>
        <dbReference type="ChEBI" id="CHEBI:18420"/>
    </cofactor>
</comment>
<keyword evidence="6" id="KW-0460">Magnesium</keyword>
<keyword evidence="6" id="KW-0479">Metal-binding</keyword>
<dbReference type="PANTHER" id="PTHR28511">
    <property type="entry name" value="ENDONUCLEASE V"/>
    <property type="match status" value="1"/>
</dbReference>
<dbReference type="EC" id="3.1.21.7" evidence="6"/>
<keyword evidence="6" id="KW-0227">DNA damage</keyword>
<dbReference type="Proteomes" id="UP000886111">
    <property type="component" value="Unassembled WGS sequence"/>
</dbReference>
<comment type="similarity">
    <text evidence="6">Belongs to the endonuclease V family.</text>
</comment>
<keyword evidence="6" id="KW-0234">DNA repair</keyword>
<dbReference type="HAMAP" id="MF_00801">
    <property type="entry name" value="Endonuclease_5"/>
    <property type="match status" value="1"/>
</dbReference>
<dbReference type="Pfam" id="PF04493">
    <property type="entry name" value="Endonuclease_5"/>
    <property type="match status" value="1"/>
</dbReference>
<keyword evidence="5 6" id="KW-0378">Hydrolase</keyword>
<dbReference type="GO" id="GO:0003727">
    <property type="term" value="F:single-stranded RNA binding"/>
    <property type="evidence" value="ECO:0007669"/>
    <property type="project" value="TreeGrafter"/>
</dbReference>